<evidence type="ECO:0000313" key="2">
    <source>
        <dbReference type="Proteomes" id="UP001066276"/>
    </source>
</evidence>
<dbReference type="AlphaFoldDB" id="A0AAV7VXY8"/>
<dbReference type="Proteomes" id="UP001066276">
    <property type="component" value="Chromosome 1_2"/>
</dbReference>
<dbReference type="EMBL" id="JANPWB010000002">
    <property type="protein sequence ID" value="KAJ1205596.1"/>
    <property type="molecule type" value="Genomic_DNA"/>
</dbReference>
<gene>
    <name evidence="1" type="ORF">NDU88_001024</name>
</gene>
<comment type="caution">
    <text evidence="1">The sequence shown here is derived from an EMBL/GenBank/DDBJ whole genome shotgun (WGS) entry which is preliminary data.</text>
</comment>
<sequence>MSLAAPSSPKQTRWILGPVVPREAAKQEEEAAGHRGTLKIARVMSLAAPSSPKQTRWILGPVVPREAAQQEEKAAGHRCVPKSAYVMSLAAPSSPKQMQWILGPVLPREAAQKEDLCTLFFYYITLEQGSSNYSLRAGSGPPVSWIRAARVLNPRGLVSATGPL</sequence>
<keyword evidence="2" id="KW-1185">Reference proteome</keyword>
<evidence type="ECO:0000313" key="1">
    <source>
        <dbReference type="EMBL" id="KAJ1205596.1"/>
    </source>
</evidence>
<organism evidence="1 2">
    <name type="scientific">Pleurodeles waltl</name>
    <name type="common">Iberian ribbed newt</name>
    <dbReference type="NCBI Taxonomy" id="8319"/>
    <lineage>
        <taxon>Eukaryota</taxon>
        <taxon>Metazoa</taxon>
        <taxon>Chordata</taxon>
        <taxon>Craniata</taxon>
        <taxon>Vertebrata</taxon>
        <taxon>Euteleostomi</taxon>
        <taxon>Amphibia</taxon>
        <taxon>Batrachia</taxon>
        <taxon>Caudata</taxon>
        <taxon>Salamandroidea</taxon>
        <taxon>Salamandridae</taxon>
        <taxon>Pleurodelinae</taxon>
        <taxon>Pleurodeles</taxon>
    </lineage>
</organism>
<proteinExistence type="predicted"/>
<name>A0AAV7VXY8_PLEWA</name>
<protein>
    <submittedName>
        <fullName evidence="1">Uncharacterized protein</fullName>
    </submittedName>
</protein>
<reference evidence="1" key="1">
    <citation type="journal article" date="2022" name="bioRxiv">
        <title>Sequencing and chromosome-scale assembly of the giantPleurodeles waltlgenome.</title>
        <authorList>
            <person name="Brown T."/>
            <person name="Elewa A."/>
            <person name="Iarovenko S."/>
            <person name="Subramanian E."/>
            <person name="Araus A.J."/>
            <person name="Petzold A."/>
            <person name="Susuki M."/>
            <person name="Suzuki K.-i.T."/>
            <person name="Hayashi T."/>
            <person name="Toyoda A."/>
            <person name="Oliveira C."/>
            <person name="Osipova E."/>
            <person name="Leigh N.D."/>
            <person name="Simon A."/>
            <person name="Yun M.H."/>
        </authorList>
    </citation>
    <scope>NUCLEOTIDE SEQUENCE</scope>
    <source>
        <strain evidence="1">20211129_DDA</strain>
        <tissue evidence="1">Liver</tissue>
    </source>
</reference>
<accession>A0AAV7VXY8</accession>